<dbReference type="InterPro" id="IPR036047">
    <property type="entry name" value="F-box-like_dom_sf"/>
</dbReference>
<dbReference type="SUPFAM" id="SSF81383">
    <property type="entry name" value="F-box domain"/>
    <property type="match status" value="1"/>
</dbReference>
<gene>
    <name evidence="2" type="ORF">URODEC1_LOCUS67542</name>
</gene>
<feature type="domain" description="F-box" evidence="1">
    <location>
        <begin position="8"/>
        <end position="49"/>
    </location>
</feature>
<dbReference type="Pfam" id="PF08268">
    <property type="entry name" value="FBA_3"/>
    <property type="match status" value="1"/>
</dbReference>
<dbReference type="PANTHER" id="PTHR31672:SF13">
    <property type="entry name" value="F-BOX PROTEIN CPR30-LIKE"/>
    <property type="match status" value="1"/>
</dbReference>
<dbReference type="InterPro" id="IPR013187">
    <property type="entry name" value="F-box-assoc_dom_typ3"/>
</dbReference>
<dbReference type="PANTHER" id="PTHR31672">
    <property type="entry name" value="BNACNNG10540D PROTEIN"/>
    <property type="match status" value="1"/>
</dbReference>
<sequence length="427" mass="47780">MGFGWDCIPADIFQNILQRLPLTIPRRRLRLVCRHWRNVIDDCTLHPQAHAKVLAFVTGKERSHAYVFDNLTEERAGGRYLELRGGVGNQGSSMVGTCNGLLCLRRRDGDVVIVNPATGEKLAVPPPPSRMFNVLPKDTTAAYSFGYHPETGLYKVVHVVPCAAGDGVTFDTVDVFTLGDASWRVVPVRRGSSFLPSFGVVSANGATYWVAEDAHSLMSFDLKDERLKFVTTLPVRVGPSSLDLILSWHLTTDLRGRLGYVVCSHDMKRARTLKGTKTEVWVLEDGGRDKKRSWVLLHTIAEPGSRAPQGIAWPHFIHGENVLTTQGDGESWASLHAYSLNLSEPRMNRRGVVHQMESTPPPLICLYCSSLQTFAYVETTEPLALYGCDDGSKVVDCEEWIWYYRRSRGRWELIRNCSSLMDLCVES</sequence>
<dbReference type="InterPro" id="IPR050796">
    <property type="entry name" value="SCF_F-box_component"/>
</dbReference>
<evidence type="ECO:0000259" key="1">
    <source>
        <dbReference type="SMART" id="SM00256"/>
    </source>
</evidence>
<reference evidence="2 3" key="2">
    <citation type="submission" date="2024-10" db="EMBL/GenBank/DDBJ databases">
        <authorList>
            <person name="Ryan C."/>
        </authorList>
    </citation>
    <scope>NUCLEOTIDE SEQUENCE [LARGE SCALE GENOMIC DNA]</scope>
</reference>
<name>A0ABC9BQJ3_9POAL</name>
<accession>A0ABC9BQJ3</accession>
<dbReference type="NCBIfam" id="TIGR01640">
    <property type="entry name" value="F_box_assoc_1"/>
    <property type="match status" value="1"/>
</dbReference>
<dbReference type="Gene3D" id="1.20.1280.50">
    <property type="match status" value="1"/>
</dbReference>
<dbReference type="AlphaFoldDB" id="A0ABC9BQJ3"/>
<protein>
    <recommendedName>
        <fullName evidence="1">F-box domain-containing protein</fullName>
    </recommendedName>
</protein>
<keyword evidence="3" id="KW-1185">Reference proteome</keyword>
<dbReference type="EMBL" id="OZ075137">
    <property type="protein sequence ID" value="CAL5005573.1"/>
    <property type="molecule type" value="Genomic_DNA"/>
</dbReference>
<proteinExistence type="predicted"/>
<organism evidence="2 3">
    <name type="scientific">Urochloa decumbens</name>
    <dbReference type="NCBI Taxonomy" id="240449"/>
    <lineage>
        <taxon>Eukaryota</taxon>
        <taxon>Viridiplantae</taxon>
        <taxon>Streptophyta</taxon>
        <taxon>Embryophyta</taxon>
        <taxon>Tracheophyta</taxon>
        <taxon>Spermatophyta</taxon>
        <taxon>Magnoliopsida</taxon>
        <taxon>Liliopsida</taxon>
        <taxon>Poales</taxon>
        <taxon>Poaceae</taxon>
        <taxon>PACMAD clade</taxon>
        <taxon>Panicoideae</taxon>
        <taxon>Panicodae</taxon>
        <taxon>Paniceae</taxon>
        <taxon>Melinidinae</taxon>
        <taxon>Urochloa</taxon>
    </lineage>
</organism>
<evidence type="ECO:0000313" key="3">
    <source>
        <dbReference type="Proteomes" id="UP001497457"/>
    </source>
</evidence>
<dbReference type="InterPro" id="IPR001810">
    <property type="entry name" value="F-box_dom"/>
</dbReference>
<dbReference type="SMART" id="SM00256">
    <property type="entry name" value="FBOX"/>
    <property type="match status" value="1"/>
</dbReference>
<evidence type="ECO:0000313" key="2">
    <source>
        <dbReference type="EMBL" id="CAL5005573.1"/>
    </source>
</evidence>
<reference evidence="3" key="1">
    <citation type="submission" date="2024-06" db="EMBL/GenBank/DDBJ databases">
        <authorList>
            <person name="Ryan C."/>
        </authorList>
    </citation>
    <scope>NUCLEOTIDE SEQUENCE [LARGE SCALE GENOMIC DNA]</scope>
</reference>
<dbReference type="Proteomes" id="UP001497457">
    <property type="component" value="Chromosome 27b"/>
</dbReference>
<dbReference type="SUPFAM" id="SSF75011">
    <property type="entry name" value="3-carboxy-cis,cis-mucoante lactonizing enzyme"/>
    <property type="match status" value="1"/>
</dbReference>
<dbReference type="InterPro" id="IPR017451">
    <property type="entry name" value="F-box-assoc_interact_dom"/>
</dbReference>
<dbReference type="Pfam" id="PF00646">
    <property type="entry name" value="F-box"/>
    <property type="match status" value="1"/>
</dbReference>